<sequence length="273" mass="28316">MALIIGSKLGTSKLNSDITSFKNRIIAVGGSISNSSLNAIDTFITTAKLNNFWDSLLEIAPYAGNELAAALVKLKYPGNIQSSLTNVGFAPGNYSETTGLTGDTSGTKYLKTGFIPSVQLTTSFNQHLSVYARNAGAVTGASPAAYLGCNSVGNFRLERNGNNVQSVLGSGAEVVAAYANNIVPGHLIGSNTAANLGYLFYRGNQVGIDTAFTTNALSTAEVSIFGSWSGSAFGRNSNLICGFHSIGTGITPTQATAFYSAVQALQTALGRQV</sequence>
<dbReference type="AlphaFoldDB" id="A0A367QZR6"/>
<name>A0A367QZR6_NOSPU</name>
<accession>A0A367QZR6</accession>
<organism evidence="1 2">
    <name type="scientific">Nostoc punctiforme NIES-2108</name>
    <dbReference type="NCBI Taxonomy" id="1356359"/>
    <lineage>
        <taxon>Bacteria</taxon>
        <taxon>Bacillati</taxon>
        <taxon>Cyanobacteriota</taxon>
        <taxon>Cyanophyceae</taxon>
        <taxon>Nostocales</taxon>
        <taxon>Nostocaceae</taxon>
        <taxon>Nostoc</taxon>
    </lineage>
</organism>
<comment type="caution">
    <text evidence="1">The sequence shown here is derived from an EMBL/GenBank/DDBJ whole genome shotgun (WGS) entry which is preliminary data.</text>
</comment>
<evidence type="ECO:0000313" key="2">
    <source>
        <dbReference type="Proteomes" id="UP000252085"/>
    </source>
</evidence>
<gene>
    <name evidence="1" type="ORF">A6769_35900</name>
</gene>
<dbReference type="Proteomes" id="UP000252085">
    <property type="component" value="Unassembled WGS sequence"/>
</dbReference>
<proteinExistence type="predicted"/>
<evidence type="ECO:0000313" key="1">
    <source>
        <dbReference type="EMBL" id="RCJ29181.1"/>
    </source>
</evidence>
<protein>
    <submittedName>
        <fullName evidence="1">Uncharacterized protein</fullName>
    </submittedName>
</protein>
<reference evidence="1 2" key="1">
    <citation type="submission" date="2016-04" db="EMBL/GenBank/DDBJ databases">
        <authorList>
            <person name="Evans L.H."/>
            <person name="Alamgir A."/>
            <person name="Owens N."/>
            <person name="Weber N.D."/>
            <person name="Virtaneva K."/>
            <person name="Barbian K."/>
            <person name="Babar A."/>
            <person name="Rosenke K."/>
        </authorList>
    </citation>
    <scope>NUCLEOTIDE SEQUENCE [LARGE SCALE GENOMIC DNA]</scope>
    <source>
        <strain evidence="1">NIES-2108</strain>
    </source>
</reference>
<dbReference type="EMBL" id="LXQE01000200">
    <property type="protein sequence ID" value="RCJ29181.1"/>
    <property type="molecule type" value="Genomic_DNA"/>
</dbReference>